<dbReference type="GO" id="GO:0008168">
    <property type="term" value="F:methyltransferase activity"/>
    <property type="evidence" value="ECO:0007669"/>
    <property type="project" value="UniProtKB-KW"/>
</dbReference>
<feature type="domain" description="Methyltransferase" evidence="2">
    <location>
        <begin position="45"/>
        <end position="134"/>
    </location>
</feature>
<dbReference type="Proteomes" id="UP000361468">
    <property type="component" value="Unassembled WGS sequence"/>
</dbReference>
<gene>
    <name evidence="3" type="ORF">PPN31119_03015</name>
</gene>
<proteinExistence type="predicted"/>
<keyword evidence="1" id="KW-0808">Transferase</keyword>
<dbReference type="EMBL" id="CABPSO010000009">
    <property type="protein sequence ID" value="VVE68674.1"/>
    <property type="molecule type" value="Genomic_DNA"/>
</dbReference>
<dbReference type="SUPFAM" id="SSF53335">
    <property type="entry name" value="S-adenosyl-L-methionine-dependent methyltransferases"/>
    <property type="match status" value="1"/>
</dbReference>
<dbReference type="Pfam" id="PF13649">
    <property type="entry name" value="Methyltransf_25"/>
    <property type="match status" value="1"/>
</dbReference>
<evidence type="ECO:0000313" key="4">
    <source>
        <dbReference type="Proteomes" id="UP000361468"/>
    </source>
</evidence>
<keyword evidence="4" id="KW-1185">Reference proteome</keyword>
<name>A0ABY6WQI5_9BURK</name>
<dbReference type="RefSeq" id="WP_025250524.1">
    <property type="nucleotide sequence ID" value="NZ_CABPSO010000009.1"/>
</dbReference>
<keyword evidence="3" id="KW-0489">Methyltransferase</keyword>
<dbReference type="Gene3D" id="3.40.50.150">
    <property type="entry name" value="Vaccinia Virus protein VP39"/>
    <property type="match status" value="1"/>
</dbReference>
<dbReference type="CDD" id="cd02440">
    <property type="entry name" value="AdoMet_MTases"/>
    <property type="match status" value="1"/>
</dbReference>
<accession>A0ABY6WQI5</accession>
<evidence type="ECO:0000313" key="3">
    <source>
        <dbReference type="EMBL" id="VVE68674.1"/>
    </source>
</evidence>
<dbReference type="PANTHER" id="PTHR43861">
    <property type="entry name" value="TRANS-ACONITATE 2-METHYLTRANSFERASE-RELATED"/>
    <property type="match status" value="1"/>
</dbReference>
<protein>
    <submittedName>
        <fullName evidence="3">SAM-dependent methyltransferase</fullName>
    </submittedName>
</protein>
<sequence length="197" mass="21931">MTDLKTEAAYEANAVRYSEDWLNQPPPDDMYALLMRHFIAGGRTVDVGCGNGRDAAWLARQGFDVEGYDSSPALIELARKTFPWVPFHVDRLPLLENVTGQFDNVVCETVLMHLPAGQVPQAADRLWTLVRPGGVLYVSWRVTEGADVRLEDGRLYSAFAPDVVRAALHEAVVLHEEDVTSASSGRRVCRLIVRRPV</sequence>
<evidence type="ECO:0000259" key="2">
    <source>
        <dbReference type="Pfam" id="PF13649"/>
    </source>
</evidence>
<evidence type="ECO:0000256" key="1">
    <source>
        <dbReference type="ARBA" id="ARBA00022679"/>
    </source>
</evidence>
<organism evidence="3 4">
    <name type="scientific">Pandoraea pnomenusa</name>
    <dbReference type="NCBI Taxonomy" id="93220"/>
    <lineage>
        <taxon>Bacteria</taxon>
        <taxon>Pseudomonadati</taxon>
        <taxon>Pseudomonadota</taxon>
        <taxon>Betaproteobacteria</taxon>
        <taxon>Burkholderiales</taxon>
        <taxon>Burkholderiaceae</taxon>
        <taxon>Pandoraea</taxon>
    </lineage>
</organism>
<dbReference type="InterPro" id="IPR029063">
    <property type="entry name" value="SAM-dependent_MTases_sf"/>
</dbReference>
<dbReference type="GO" id="GO:0032259">
    <property type="term" value="P:methylation"/>
    <property type="evidence" value="ECO:0007669"/>
    <property type="project" value="UniProtKB-KW"/>
</dbReference>
<dbReference type="InterPro" id="IPR041698">
    <property type="entry name" value="Methyltransf_25"/>
</dbReference>
<comment type="caution">
    <text evidence="3">The sequence shown here is derived from an EMBL/GenBank/DDBJ whole genome shotgun (WGS) entry which is preliminary data.</text>
</comment>
<reference evidence="3 4" key="1">
    <citation type="submission" date="2019-08" db="EMBL/GenBank/DDBJ databases">
        <authorList>
            <person name="Peeters C."/>
        </authorList>
    </citation>
    <scope>NUCLEOTIDE SEQUENCE [LARGE SCALE GENOMIC DNA]</scope>
    <source>
        <strain evidence="3 4">LMG 31119</strain>
    </source>
</reference>